<dbReference type="KEGG" id="ksn:90830039"/>
<evidence type="ECO:0000313" key="5">
    <source>
        <dbReference type="Proteomes" id="UP000322225"/>
    </source>
</evidence>
<proteinExistence type="predicted"/>
<keyword evidence="2" id="KW-1133">Transmembrane helix</keyword>
<dbReference type="InterPro" id="IPR048636">
    <property type="entry name" value="Csf1_N"/>
</dbReference>
<dbReference type="Pfam" id="PF21678">
    <property type="entry name" value="Csf1_N"/>
    <property type="match status" value="1"/>
</dbReference>
<keyword evidence="5" id="KW-1185">Reference proteome</keyword>
<evidence type="ECO:0000259" key="3">
    <source>
        <dbReference type="Pfam" id="PF21678"/>
    </source>
</evidence>
<keyword evidence="2" id="KW-0472">Membrane</keyword>
<feature type="transmembrane region" description="Helical" evidence="2">
    <location>
        <begin position="7"/>
        <end position="29"/>
    </location>
</feature>
<reference evidence="4" key="1">
    <citation type="submission" date="2017-08" db="EMBL/GenBank/DDBJ databases">
        <authorList>
            <person name="Cuomo C."/>
            <person name="Billmyre B."/>
            <person name="Heitman J."/>
        </authorList>
    </citation>
    <scope>NUCLEOTIDE SEQUENCE</scope>
    <source>
        <strain evidence="4">CBS 12478</strain>
    </source>
</reference>
<feature type="compositionally biased region" description="Basic residues" evidence="1">
    <location>
        <begin position="168"/>
        <end position="177"/>
    </location>
</feature>
<dbReference type="InterPro" id="IPR029636">
    <property type="entry name" value="Csf1"/>
</dbReference>
<sequence length="406" mass="45823">MAISDGVNLLLLIELAAVVIGASAFLFYWNRLLASVTAFLIRLYTWRTYNAYITIGSLQLSPLAGRISFRNVEYHSSNVSVRALHGHITWRYWKVRIRQESDSQSTNTKRNKLPCRISMFAEGVEGFIYNRTPAYDAIVERMKKHETEEMDVKDTPRTSDESEPPLRARFRNIKKTSTRGSSTGADTSENGRRKHVVSELPAQVKPVAKTPVDGVNWFREALPLELRIVTGSIVLGSDATPMVLIGDFGQAEGTLEVTDSRSSLDLYKMTTNLTFHDAKVLTRTNVDYSGPLLSHGKKTYDELLKRQHEIAQRPPSAISVFTGFHLLAKQFAFLHDPKFSSPPVAGLPTDRVWKGLARYRQPEEGAPKSTRREEREYAKVTSLMEAPKLDLTYYADTPGALLVWWN</sequence>
<dbReference type="GO" id="GO:0006113">
    <property type="term" value="P:fermentation"/>
    <property type="evidence" value="ECO:0007669"/>
    <property type="project" value="InterPro"/>
</dbReference>
<protein>
    <recommendedName>
        <fullName evidence="3">Csf1 N-terminal domain-containing protein</fullName>
    </recommendedName>
</protein>
<feature type="region of interest" description="Disordered" evidence="1">
    <location>
        <begin position="146"/>
        <end position="195"/>
    </location>
</feature>
<dbReference type="GO" id="GO:0016020">
    <property type="term" value="C:membrane"/>
    <property type="evidence" value="ECO:0007669"/>
    <property type="project" value="InterPro"/>
</dbReference>
<name>A0AAJ8MZ22_9TREE</name>
<dbReference type="PANTHER" id="PTHR32085:SF3">
    <property type="entry name" value="PROTEIN CSF1"/>
    <property type="match status" value="1"/>
</dbReference>
<gene>
    <name evidence="4" type="ORF">CI109_107223</name>
</gene>
<feature type="compositionally biased region" description="Polar residues" evidence="1">
    <location>
        <begin position="178"/>
        <end position="188"/>
    </location>
</feature>
<dbReference type="AlphaFoldDB" id="A0AAJ8MZ22"/>
<reference evidence="4" key="2">
    <citation type="submission" date="2024-01" db="EMBL/GenBank/DDBJ databases">
        <title>Comparative genomics of Cryptococcus and Kwoniella reveals pathogenesis evolution and contrasting modes of karyotype evolution via chromosome fusion or intercentromeric recombination.</title>
        <authorList>
            <person name="Coelho M.A."/>
            <person name="David-Palma M."/>
            <person name="Shea T."/>
            <person name="Bowers K."/>
            <person name="McGinley-Smith S."/>
            <person name="Mohammad A.W."/>
            <person name="Gnirke A."/>
            <person name="Yurkov A.M."/>
            <person name="Nowrousian M."/>
            <person name="Sun S."/>
            <person name="Cuomo C.A."/>
            <person name="Heitman J."/>
        </authorList>
    </citation>
    <scope>NUCLEOTIDE SEQUENCE</scope>
    <source>
        <strain evidence="4">CBS 12478</strain>
    </source>
</reference>
<dbReference type="RefSeq" id="XP_065824058.1">
    <property type="nucleotide sequence ID" value="XM_065967986.1"/>
</dbReference>
<evidence type="ECO:0000256" key="2">
    <source>
        <dbReference type="SAM" id="Phobius"/>
    </source>
</evidence>
<organism evidence="4 5">
    <name type="scientific">Kwoniella shandongensis</name>
    <dbReference type="NCBI Taxonomy" id="1734106"/>
    <lineage>
        <taxon>Eukaryota</taxon>
        <taxon>Fungi</taxon>
        <taxon>Dikarya</taxon>
        <taxon>Basidiomycota</taxon>
        <taxon>Agaricomycotina</taxon>
        <taxon>Tremellomycetes</taxon>
        <taxon>Tremellales</taxon>
        <taxon>Cryptococcaceae</taxon>
        <taxon>Kwoniella</taxon>
    </lineage>
</organism>
<evidence type="ECO:0000313" key="4">
    <source>
        <dbReference type="EMBL" id="WWD22730.1"/>
    </source>
</evidence>
<feature type="compositionally biased region" description="Basic and acidic residues" evidence="1">
    <location>
        <begin position="146"/>
        <end position="166"/>
    </location>
</feature>
<dbReference type="PANTHER" id="PTHR32085">
    <property type="entry name" value="PROTEIN CSF1"/>
    <property type="match status" value="1"/>
</dbReference>
<accession>A0AAJ8MZ22</accession>
<feature type="domain" description="Csf1 N-terminal" evidence="3">
    <location>
        <begin position="25"/>
        <end position="400"/>
    </location>
</feature>
<dbReference type="Proteomes" id="UP000322225">
    <property type="component" value="Chromosome 14"/>
</dbReference>
<dbReference type="EMBL" id="CP144064">
    <property type="protein sequence ID" value="WWD22730.1"/>
    <property type="molecule type" value="Genomic_DNA"/>
</dbReference>
<dbReference type="GeneID" id="90830039"/>
<evidence type="ECO:0000256" key="1">
    <source>
        <dbReference type="SAM" id="MobiDB-lite"/>
    </source>
</evidence>
<keyword evidence="2" id="KW-0812">Transmembrane</keyword>